<dbReference type="Proteomes" id="UP000001231">
    <property type="component" value="Chromosome"/>
</dbReference>
<keyword evidence="1" id="KW-0472">Membrane</keyword>
<dbReference type="eggNOG" id="COG2832">
    <property type="taxonomic scope" value="Bacteria"/>
</dbReference>
<organism evidence="2 3">
    <name type="scientific">Kangiella koreensis (strain DSM 16069 / JCM 12317 / KCTC 12182 / SW-125)</name>
    <dbReference type="NCBI Taxonomy" id="523791"/>
    <lineage>
        <taxon>Bacteria</taxon>
        <taxon>Pseudomonadati</taxon>
        <taxon>Pseudomonadota</taxon>
        <taxon>Gammaproteobacteria</taxon>
        <taxon>Kangiellales</taxon>
        <taxon>Kangiellaceae</taxon>
        <taxon>Kangiella</taxon>
    </lineage>
</organism>
<evidence type="ECO:0008006" key="4">
    <source>
        <dbReference type="Google" id="ProtNLM"/>
    </source>
</evidence>
<dbReference type="HOGENOM" id="CLU_113299_0_2_6"/>
<accession>C7R6Y9</accession>
<feature type="transmembrane region" description="Helical" evidence="1">
    <location>
        <begin position="30"/>
        <end position="60"/>
    </location>
</feature>
<evidence type="ECO:0000313" key="3">
    <source>
        <dbReference type="Proteomes" id="UP000001231"/>
    </source>
</evidence>
<evidence type="ECO:0000313" key="2">
    <source>
        <dbReference type="EMBL" id="ACV27445.1"/>
    </source>
</evidence>
<dbReference type="PANTHER" id="PTHR35813">
    <property type="entry name" value="INNER MEMBRANE PROTEIN YBAN"/>
    <property type="match status" value="1"/>
</dbReference>
<dbReference type="KEGG" id="kko:Kkor_2035"/>
<sequence>MKVTISTCDSEVSNYSNQRWAYRALAYRTLAIVTTGLGMIGVVLPLLPTTPFLIVAVWAAGKSSPRMQHWLLNHRQFGPVLKSWHERGAIPVFAKYLAGLMLTLSWTVLWLLSMKTGVLIFLAVFFSALMTYIISRPNA</sequence>
<dbReference type="Pfam" id="PF04304">
    <property type="entry name" value="DUF454"/>
    <property type="match status" value="1"/>
</dbReference>
<keyword evidence="3" id="KW-1185">Reference proteome</keyword>
<gene>
    <name evidence="2" type="ordered locus">Kkor_2035</name>
</gene>
<dbReference type="STRING" id="523791.Kkor_2035"/>
<dbReference type="InterPro" id="IPR007401">
    <property type="entry name" value="DUF454"/>
</dbReference>
<proteinExistence type="predicted"/>
<keyword evidence="1" id="KW-0812">Transmembrane</keyword>
<dbReference type="GO" id="GO:0005886">
    <property type="term" value="C:plasma membrane"/>
    <property type="evidence" value="ECO:0007669"/>
    <property type="project" value="TreeGrafter"/>
</dbReference>
<dbReference type="EMBL" id="CP001707">
    <property type="protein sequence ID" value="ACV27445.1"/>
    <property type="molecule type" value="Genomic_DNA"/>
</dbReference>
<feature type="transmembrane region" description="Helical" evidence="1">
    <location>
        <begin position="118"/>
        <end position="135"/>
    </location>
</feature>
<reference evidence="2 3" key="1">
    <citation type="journal article" date="2009" name="Stand. Genomic Sci.">
        <title>Complete genome sequence of Kangiella koreensis type strain (SW-125).</title>
        <authorList>
            <person name="Han C."/>
            <person name="Sikorski J."/>
            <person name="Lapidus A."/>
            <person name="Nolan M."/>
            <person name="Glavina Del Rio T."/>
            <person name="Tice H."/>
            <person name="Cheng J.F."/>
            <person name="Lucas S."/>
            <person name="Chen F."/>
            <person name="Copeland A."/>
            <person name="Ivanova N."/>
            <person name="Mavromatis K."/>
            <person name="Ovchinnikova G."/>
            <person name="Pati A."/>
            <person name="Bruce D."/>
            <person name="Goodwin L."/>
            <person name="Pitluck S."/>
            <person name="Chen A."/>
            <person name="Palaniappan K."/>
            <person name="Land M."/>
            <person name="Hauser L."/>
            <person name="Chang Y.J."/>
            <person name="Jeffries C.D."/>
            <person name="Chain P."/>
            <person name="Saunders E."/>
            <person name="Brettin T."/>
            <person name="Goker M."/>
            <person name="Tindall B.J."/>
            <person name="Bristow J."/>
            <person name="Eisen J.A."/>
            <person name="Markowitz V."/>
            <person name="Hugenholtz P."/>
            <person name="Kyrpides N.C."/>
            <person name="Klenk H.P."/>
            <person name="Detter J.C."/>
        </authorList>
    </citation>
    <scope>NUCLEOTIDE SEQUENCE [LARGE SCALE GENOMIC DNA]</scope>
    <source>
        <strain evidence="3">DSM 16069 / KCTC 12182 / SW-125</strain>
    </source>
</reference>
<dbReference type="PANTHER" id="PTHR35813:SF1">
    <property type="entry name" value="INNER MEMBRANE PROTEIN YBAN"/>
    <property type="match status" value="1"/>
</dbReference>
<dbReference type="AlphaFoldDB" id="C7R6Y9"/>
<dbReference type="OrthoDB" id="9816293at2"/>
<keyword evidence="1" id="KW-1133">Transmembrane helix</keyword>
<name>C7R6Y9_KANKD</name>
<protein>
    <recommendedName>
        <fullName evidence="4">Inner membrane protein</fullName>
    </recommendedName>
</protein>
<dbReference type="InParanoid" id="C7R6Y9"/>
<dbReference type="FunCoup" id="C7R6Y9">
    <property type="interactions" value="63"/>
</dbReference>
<feature type="transmembrane region" description="Helical" evidence="1">
    <location>
        <begin position="92"/>
        <end position="112"/>
    </location>
</feature>
<evidence type="ECO:0000256" key="1">
    <source>
        <dbReference type="SAM" id="Phobius"/>
    </source>
</evidence>